<evidence type="ECO:0000259" key="3">
    <source>
        <dbReference type="PROSITE" id="PS50006"/>
    </source>
</evidence>
<dbReference type="EMBL" id="CZBX01000004">
    <property type="protein sequence ID" value="CUQ85192.1"/>
    <property type="molecule type" value="Genomic_DNA"/>
</dbReference>
<dbReference type="AlphaFoldDB" id="A0A174ZGY7"/>
<dbReference type="SMART" id="SM00240">
    <property type="entry name" value="FHA"/>
    <property type="match status" value="1"/>
</dbReference>
<keyword evidence="2" id="KW-0472">Membrane</keyword>
<name>A0A174ZGY7_9FIRM</name>
<dbReference type="InterPro" id="IPR008984">
    <property type="entry name" value="SMAD_FHA_dom_sf"/>
</dbReference>
<evidence type="ECO:0000313" key="5">
    <source>
        <dbReference type="Proteomes" id="UP000078383"/>
    </source>
</evidence>
<feature type="transmembrane region" description="Helical" evidence="2">
    <location>
        <begin position="6"/>
        <end position="27"/>
    </location>
</feature>
<dbReference type="PANTHER" id="PTHR23308">
    <property type="entry name" value="NUCLEAR INHIBITOR OF PROTEIN PHOSPHATASE-1"/>
    <property type="match status" value="1"/>
</dbReference>
<proteinExistence type="predicted"/>
<keyword evidence="2" id="KW-0812">Transmembrane</keyword>
<dbReference type="InterPro" id="IPR050923">
    <property type="entry name" value="Cell_Proc_Reg/RNA_Proc"/>
</dbReference>
<feature type="domain" description="FHA" evidence="3">
    <location>
        <begin position="110"/>
        <end position="165"/>
    </location>
</feature>
<dbReference type="PROSITE" id="PS50006">
    <property type="entry name" value="FHA_DOMAIN"/>
    <property type="match status" value="1"/>
</dbReference>
<dbReference type="Pfam" id="PF00498">
    <property type="entry name" value="FHA"/>
    <property type="match status" value="1"/>
</dbReference>
<accession>A0A174ZGY7</accession>
<protein>
    <submittedName>
        <fullName evidence="4">FHA domain</fullName>
    </submittedName>
</protein>
<evidence type="ECO:0000256" key="2">
    <source>
        <dbReference type="SAM" id="Phobius"/>
    </source>
</evidence>
<dbReference type="Proteomes" id="UP000078383">
    <property type="component" value="Unassembled WGS sequence"/>
</dbReference>
<dbReference type="InterPro" id="IPR000253">
    <property type="entry name" value="FHA_dom"/>
</dbReference>
<dbReference type="CDD" id="cd00060">
    <property type="entry name" value="FHA"/>
    <property type="match status" value="1"/>
</dbReference>
<gene>
    <name evidence="4" type="ORF">ERS852502_01095</name>
</gene>
<sequence>MHMWYWAIMVLLILGSIALLCSTFISVKKNKAQDAERRKQSRNGKRYKADQGYDPEEEEDQPQGKKRRSSGQNGSMDSAKRSSKKRRQWKIILEDLDTWQKYSFIFYDEVGIGRAKRNDNYEKYLPLHEDGRVSKQHCVIIQRGDCLYLMDDGSKNGTYLNGILVDRPTEVQREDVIGVGETRLEILRILRESE</sequence>
<evidence type="ECO:0000256" key="1">
    <source>
        <dbReference type="SAM" id="MobiDB-lite"/>
    </source>
</evidence>
<reference evidence="4 5" key="1">
    <citation type="submission" date="2015-09" db="EMBL/GenBank/DDBJ databases">
        <authorList>
            <consortium name="Pathogen Informatics"/>
        </authorList>
    </citation>
    <scope>NUCLEOTIDE SEQUENCE [LARGE SCALE GENOMIC DNA]</scope>
    <source>
        <strain evidence="4 5">2789STDY5834889</strain>
    </source>
</reference>
<dbReference type="SUPFAM" id="SSF49879">
    <property type="entry name" value="SMAD/FHA domain"/>
    <property type="match status" value="1"/>
</dbReference>
<organism evidence="4 5">
    <name type="scientific">[Ruminococcus] torques</name>
    <dbReference type="NCBI Taxonomy" id="33039"/>
    <lineage>
        <taxon>Bacteria</taxon>
        <taxon>Bacillati</taxon>
        <taxon>Bacillota</taxon>
        <taxon>Clostridia</taxon>
        <taxon>Lachnospirales</taxon>
        <taxon>Lachnospiraceae</taxon>
        <taxon>Mediterraneibacter</taxon>
    </lineage>
</organism>
<evidence type="ECO:0000313" key="4">
    <source>
        <dbReference type="EMBL" id="CUQ85192.1"/>
    </source>
</evidence>
<keyword evidence="2" id="KW-1133">Transmembrane helix</keyword>
<dbReference type="Gene3D" id="2.60.200.20">
    <property type="match status" value="1"/>
</dbReference>
<feature type="region of interest" description="Disordered" evidence="1">
    <location>
        <begin position="32"/>
        <end position="83"/>
    </location>
</feature>